<keyword evidence="6" id="KW-1185">Reference proteome</keyword>
<evidence type="ECO:0000313" key="5">
    <source>
        <dbReference type="EMBL" id="GMI08294.1"/>
    </source>
</evidence>
<gene>
    <name evidence="5" type="ORF">TrVE_jg10473</name>
</gene>
<dbReference type="Proteomes" id="UP001165160">
    <property type="component" value="Unassembled WGS sequence"/>
</dbReference>
<dbReference type="InterPro" id="IPR012916">
    <property type="entry name" value="RED_N"/>
</dbReference>
<evidence type="ECO:0000256" key="2">
    <source>
        <dbReference type="ARBA" id="ARBA00023242"/>
    </source>
</evidence>
<accession>A0A9W7CNZ2</accession>
<dbReference type="PANTHER" id="PTHR12765">
    <property type="entry name" value="RED PROTEIN IK FACTOR CYTOKINE IK"/>
    <property type="match status" value="1"/>
</dbReference>
<feature type="compositionally biased region" description="Acidic residues" evidence="3">
    <location>
        <begin position="333"/>
        <end position="360"/>
    </location>
</feature>
<evidence type="ECO:0000313" key="6">
    <source>
        <dbReference type="Proteomes" id="UP001165160"/>
    </source>
</evidence>
<protein>
    <recommendedName>
        <fullName evidence="4">RED-like N-terminal domain-containing protein</fullName>
    </recommendedName>
</protein>
<dbReference type="InterPro" id="IPR039896">
    <property type="entry name" value="Red-like"/>
</dbReference>
<proteinExistence type="predicted"/>
<keyword evidence="2" id="KW-0539">Nucleus</keyword>
<reference evidence="6" key="1">
    <citation type="journal article" date="2023" name="Commun. Biol.">
        <title>Genome analysis of Parmales, the sister group of diatoms, reveals the evolutionary specialization of diatoms from phago-mixotrophs to photoautotrophs.</title>
        <authorList>
            <person name="Ban H."/>
            <person name="Sato S."/>
            <person name="Yoshikawa S."/>
            <person name="Yamada K."/>
            <person name="Nakamura Y."/>
            <person name="Ichinomiya M."/>
            <person name="Sato N."/>
            <person name="Blanc-Mathieu R."/>
            <person name="Endo H."/>
            <person name="Kuwata A."/>
            <person name="Ogata H."/>
        </authorList>
    </citation>
    <scope>NUCLEOTIDE SEQUENCE [LARGE SCALE GENOMIC DNA]</scope>
    <source>
        <strain evidence="6">NIES 3699</strain>
    </source>
</reference>
<evidence type="ECO:0000256" key="3">
    <source>
        <dbReference type="SAM" id="MobiDB-lite"/>
    </source>
</evidence>
<evidence type="ECO:0000259" key="4">
    <source>
        <dbReference type="Pfam" id="PF07808"/>
    </source>
</evidence>
<comment type="caution">
    <text evidence="5">The sequence shown here is derived from an EMBL/GenBank/DDBJ whole genome shotgun (WGS) entry which is preliminary data.</text>
</comment>
<feature type="region of interest" description="Disordered" evidence="3">
    <location>
        <begin position="298"/>
        <end position="376"/>
    </location>
</feature>
<name>A0A9W7CNZ2_9STRA</name>
<dbReference type="Pfam" id="PF07808">
    <property type="entry name" value="RED_N"/>
    <property type="match status" value="1"/>
</dbReference>
<sequence>MNNSDFLAHASKKFDVKSSIETFDKEKSKLKSHNSEDLPKKKKQIYRRGKLITSNDVDTSSSTVYRNRALERKKSGLDSDFASTSSLLSNFTGSSEMSQYLGGTEEFTHLVKGLDRRLLDRQREEIREDRVEGGEEKTSITELVRKHVNSDVTSISSVMNHLKLKLFRQKSTNNSTRSESYVFNFSEDNIRKIKRSGVPPVIRRSVGSDVLKIIEAGRLKGVAIEKTRKEDKLRLKRIEKLKEEAEDDDIFDDEGEYVPGEISEGRGDEEGKVFKIFDDEKEEEAIEVGGKLVLPTFHSGVDVSEDNHKDILGGKKSKKRERENDGTFGGNDYGEDVDVDFGNDEGADMWNEYVDEGEGEGGEKKKGKKKRKKKKE</sequence>
<feature type="domain" description="RED-like N-terminal" evidence="4">
    <location>
        <begin position="80"/>
        <end position="170"/>
    </location>
</feature>
<dbReference type="EMBL" id="BRXX01000379">
    <property type="protein sequence ID" value="GMI08294.1"/>
    <property type="molecule type" value="Genomic_DNA"/>
</dbReference>
<evidence type="ECO:0000256" key="1">
    <source>
        <dbReference type="ARBA" id="ARBA00004123"/>
    </source>
</evidence>
<feature type="compositionally biased region" description="Basic residues" evidence="3">
    <location>
        <begin position="365"/>
        <end position="376"/>
    </location>
</feature>
<organism evidence="5 6">
    <name type="scientific">Triparma verrucosa</name>
    <dbReference type="NCBI Taxonomy" id="1606542"/>
    <lineage>
        <taxon>Eukaryota</taxon>
        <taxon>Sar</taxon>
        <taxon>Stramenopiles</taxon>
        <taxon>Ochrophyta</taxon>
        <taxon>Bolidophyceae</taxon>
        <taxon>Parmales</taxon>
        <taxon>Triparmaceae</taxon>
        <taxon>Triparma</taxon>
    </lineage>
</organism>
<dbReference type="GO" id="GO:0005634">
    <property type="term" value="C:nucleus"/>
    <property type="evidence" value="ECO:0007669"/>
    <property type="project" value="UniProtKB-SubCell"/>
</dbReference>
<dbReference type="AlphaFoldDB" id="A0A9W7CNZ2"/>
<comment type="subcellular location">
    <subcellularLocation>
        <location evidence="1">Nucleus</location>
    </subcellularLocation>
</comment>